<dbReference type="PANTHER" id="PTHR46401:SF2">
    <property type="entry name" value="GLYCOSYLTRANSFERASE WBBK-RELATED"/>
    <property type="match status" value="1"/>
</dbReference>
<dbReference type="GO" id="GO:0009103">
    <property type="term" value="P:lipopolysaccharide biosynthetic process"/>
    <property type="evidence" value="ECO:0007669"/>
    <property type="project" value="TreeGrafter"/>
</dbReference>
<dbReference type="CDD" id="cd03801">
    <property type="entry name" value="GT4_PimA-like"/>
    <property type="match status" value="1"/>
</dbReference>
<dbReference type="Gene3D" id="3.40.50.2000">
    <property type="entry name" value="Glycogen Phosphorylase B"/>
    <property type="match status" value="2"/>
</dbReference>
<dbReference type="GO" id="GO:0016757">
    <property type="term" value="F:glycosyltransferase activity"/>
    <property type="evidence" value="ECO:0007669"/>
    <property type="project" value="InterPro"/>
</dbReference>
<evidence type="ECO:0000256" key="1">
    <source>
        <dbReference type="ARBA" id="ARBA00022679"/>
    </source>
</evidence>
<accession>A0AAC9J223</accession>
<dbReference type="EMBL" id="CP017962">
    <property type="protein sequence ID" value="APC49455.1"/>
    <property type="molecule type" value="Genomic_DNA"/>
</dbReference>
<dbReference type="Pfam" id="PF00534">
    <property type="entry name" value="Glycos_transf_1"/>
    <property type="match status" value="1"/>
</dbReference>
<dbReference type="SUPFAM" id="SSF53756">
    <property type="entry name" value="UDP-Glycosyltransferase/glycogen phosphorylase"/>
    <property type="match status" value="1"/>
</dbReference>
<organism evidence="3 4">
    <name type="scientific">Virgibacillus halodenitrificans</name>
    <name type="common">Bacillus halodenitrificans</name>
    <dbReference type="NCBI Taxonomy" id="1482"/>
    <lineage>
        <taxon>Bacteria</taxon>
        <taxon>Bacillati</taxon>
        <taxon>Bacillota</taxon>
        <taxon>Bacilli</taxon>
        <taxon>Bacillales</taxon>
        <taxon>Bacillaceae</taxon>
        <taxon>Virgibacillus</taxon>
    </lineage>
</organism>
<dbReference type="RefSeq" id="WP_071649494.1">
    <property type="nucleotide sequence ID" value="NZ_CP017962.1"/>
</dbReference>
<dbReference type="Proteomes" id="UP000182945">
    <property type="component" value="Chromosome"/>
</dbReference>
<protein>
    <recommendedName>
        <fullName evidence="2">Glycosyl transferase family 1 domain-containing protein</fullName>
    </recommendedName>
</protein>
<name>A0AAC9J223_VIRHA</name>
<keyword evidence="1" id="KW-0808">Transferase</keyword>
<dbReference type="AlphaFoldDB" id="A0AAC9J223"/>
<gene>
    <name evidence="3" type="ORF">BME96_15180</name>
</gene>
<feature type="domain" description="Glycosyl transferase family 1" evidence="2">
    <location>
        <begin position="202"/>
        <end position="292"/>
    </location>
</feature>
<dbReference type="PANTHER" id="PTHR46401">
    <property type="entry name" value="GLYCOSYLTRANSFERASE WBBK-RELATED"/>
    <property type="match status" value="1"/>
</dbReference>
<dbReference type="KEGG" id="vhl:BME96_15180"/>
<sequence length="325" mass="38133">MSKVKIALITDRDNWAFANIAKQIKKHLSGCYDFKIVSFNACNKNADELHKQIKDCDILHFLWREIISYIPIHRYRDKILSTAVYDHLFLGEKSIQKRKNMFNNFRYYVCSKKLYEIYKGIDDYPAPIMTIEDGVDPDLFYPKNLDRFNQLKRPLRVGWVGNSKWGIKIEDFKGFRTFINPAVNELIQEEFEIEGDYADRVHKMISHDNMVDYYSKIDVLICMSKIEGTPNPVLEAMACGVPVISTNVGIVPQVLGEKQRSFLLKGRDKEELKKSLLTLFHNREILNELSQENLTQIKNWHWSKQCQKFKDYFDILISDSANNKK</sequence>
<dbReference type="InterPro" id="IPR001296">
    <property type="entry name" value="Glyco_trans_1"/>
</dbReference>
<dbReference type="GeneID" id="71515753"/>
<evidence type="ECO:0000313" key="4">
    <source>
        <dbReference type="Proteomes" id="UP000182945"/>
    </source>
</evidence>
<evidence type="ECO:0000259" key="2">
    <source>
        <dbReference type="Pfam" id="PF00534"/>
    </source>
</evidence>
<proteinExistence type="predicted"/>
<reference evidence="3 4" key="1">
    <citation type="submission" date="2016-11" db="EMBL/GenBank/DDBJ databases">
        <title>Complete genome sequencing of Virgibacillus halodenitrificans PDB-F2.</title>
        <authorList>
            <person name="Sun Z."/>
            <person name="Zhou Y."/>
            <person name="Li H."/>
        </authorList>
    </citation>
    <scope>NUCLEOTIDE SEQUENCE [LARGE SCALE GENOMIC DNA]</scope>
    <source>
        <strain evidence="3 4">PDB-F2</strain>
    </source>
</reference>
<evidence type="ECO:0000313" key="3">
    <source>
        <dbReference type="EMBL" id="APC49455.1"/>
    </source>
</evidence>